<feature type="transmembrane region" description="Helical" evidence="2">
    <location>
        <begin position="460"/>
        <end position="482"/>
    </location>
</feature>
<dbReference type="AlphaFoldDB" id="A0A1D3D6Z8"/>
<gene>
    <name evidence="3" type="ORF">cyc_01539</name>
</gene>
<feature type="transmembrane region" description="Helical" evidence="2">
    <location>
        <begin position="151"/>
        <end position="169"/>
    </location>
</feature>
<keyword evidence="2" id="KW-1133">Transmembrane helix</keyword>
<feature type="transmembrane region" description="Helical" evidence="2">
    <location>
        <begin position="488"/>
        <end position="511"/>
    </location>
</feature>
<evidence type="ECO:0000256" key="2">
    <source>
        <dbReference type="SAM" id="Phobius"/>
    </source>
</evidence>
<accession>A0A1D3D6Z8</accession>
<comment type="caution">
    <text evidence="3">The sequence shown here is derived from an EMBL/GenBank/DDBJ whole genome shotgun (WGS) entry which is preliminary data.</text>
</comment>
<feature type="compositionally biased region" description="Basic and acidic residues" evidence="1">
    <location>
        <begin position="647"/>
        <end position="662"/>
    </location>
</feature>
<evidence type="ECO:0000256" key="1">
    <source>
        <dbReference type="SAM" id="MobiDB-lite"/>
    </source>
</evidence>
<dbReference type="VEuPathDB" id="ToxoDB:LOC34618533"/>
<evidence type="ECO:0000313" key="3">
    <source>
        <dbReference type="EMBL" id="OEH79225.1"/>
    </source>
</evidence>
<keyword evidence="2" id="KW-0472">Membrane</keyword>
<evidence type="ECO:0000313" key="4">
    <source>
        <dbReference type="Proteomes" id="UP000095192"/>
    </source>
</evidence>
<dbReference type="InParanoid" id="A0A1D3D6Z8"/>
<dbReference type="Proteomes" id="UP000095192">
    <property type="component" value="Unassembled WGS sequence"/>
</dbReference>
<feature type="transmembrane region" description="Helical" evidence="2">
    <location>
        <begin position="175"/>
        <end position="196"/>
    </location>
</feature>
<feature type="region of interest" description="Disordered" evidence="1">
    <location>
        <begin position="608"/>
        <end position="627"/>
    </location>
</feature>
<organism evidence="3 4">
    <name type="scientific">Cyclospora cayetanensis</name>
    <dbReference type="NCBI Taxonomy" id="88456"/>
    <lineage>
        <taxon>Eukaryota</taxon>
        <taxon>Sar</taxon>
        <taxon>Alveolata</taxon>
        <taxon>Apicomplexa</taxon>
        <taxon>Conoidasida</taxon>
        <taxon>Coccidia</taxon>
        <taxon>Eucoccidiorida</taxon>
        <taxon>Eimeriorina</taxon>
        <taxon>Eimeriidae</taxon>
        <taxon>Cyclospora</taxon>
    </lineage>
</organism>
<name>A0A1D3D6Z8_9EIME</name>
<feature type="transmembrane region" description="Helical" evidence="2">
    <location>
        <begin position="424"/>
        <end position="448"/>
    </location>
</feature>
<proteinExistence type="predicted"/>
<feature type="transmembrane region" description="Helical" evidence="2">
    <location>
        <begin position="562"/>
        <end position="580"/>
    </location>
</feature>
<reference evidence="3 4" key="1">
    <citation type="journal article" date="2016" name="BMC Genomics">
        <title>Comparative genomics reveals Cyclospora cayetanensis possesses coccidia-like metabolism and invasion components but unique surface antigens.</title>
        <authorList>
            <person name="Liu S."/>
            <person name="Wang L."/>
            <person name="Zheng H."/>
            <person name="Xu Z."/>
            <person name="Roellig D.M."/>
            <person name="Li N."/>
            <person name="Frace M.A."/>
            <person name="Tang K."/>
            <person name="Arrowood M.J."/>
            <person name="Moss D.M."/>
            <person name="Zhang L."/>
            <person name="Feng Y."/>
            <person name="Xiao L."/>
        </authorList>
    </citation>
    <scope>NUCLEOTIDE SEQUENCE [LARGE SCALE GENOMIC DNA]</scope>
    <source>
        <strain evidence="3 4">CHN_HEN01</strain>
    </source>
</reference>
<feature type="region of interest" description="Disordered" evidence="1">
    <location>
        <begin position="647"/>
        <end position="667"/>
    </location>
</feature>
<dbReference type="EMBL" id="JROU02000464">
    <property type="protein sequence ID" value="OEH79225.1"/>
    <property type="molecule type" value="Genomic_DNA"/>
</dbReference>
<sequence length="684" mass="73591">MTLTMHQNKGLYGKSFKSLEQAASASDRGPLGSSCLTPPTIPISLPLCCLYHWLPEALFAGGASPEEALAASAEGLWRGYLCGQLVNVTKAALWWSSFGVLSVSLLGNPLGVGVLRGAFNMALVLLSPLASAAAERISMWRLLLVTTASRWFIWSVAVPAAWLWLFVYLDRPLVFWGVAGTLVFLDGAHVAFANVVDMDCGGLDSLAAQTGIPIWESLRERFNKLHRITFDVSFILFTPPVALLMVALVPLCPLPAPLADLLSMHKGLHQRVGLIGSQAVVFGALSCLSLCFYICGRPSRRGISFGRGNAAGSLPQEGINASRHGGTEWEGAPGGSLCSEDSFTECSGESEAPSLCRETVLRIAEIKEGCSAVLSNRPLAWRVLFLAMETALEDAVVSVVLPLLSLYTPQLFAATPGDALTANAWAAALIAAGKAGGCLTGAVMGPFWRTPEAPTRRSRYKALFWSVFASVAALLLIPGALLLHEMGVLRWCCILMIFVSSFLFFACSAAPKMGFAALLQGLVSSQQLACKVFGFVGVFVTVVDAVVILSINALFACLLPKGPLIATAAVCLFFLIHGLLEATLGPFLVLEGQENEDEVERALERDAGALRQPYNNPTHLDRHAVGGHTPQQMEAFVHRDRVGLKRTRHEDDVDESHGGLHEHHQKFSKVLTNALTERQLRDVH</sequence>
<keyword evidence="2 3" id="KW-0812">Transmembrane</keyword>
<feature type="transmembrane region" description="Helical" evidence="2">
    <location>
        <begin position="228"/>
        <end position="251"/>
    </location>
</feature>
<keyword evidence="4" id="KW-1185">Reference proteome</keyword>
<protein>
    <submittedName>
        <fullName evidence="3">Transmembrane protein</fullName>
    </submittedName>
</protein>
<feature type="transmembrane region" description="Helical" evidence="2">
    <location>
        <begin position="271"/>
        <end position="295"/>
    </location>
</feature>
<dbReference type="VEuPathDB" id="ToxoDB:cyc_01539"/>
<feature type="transmembrane region" description="Helical" evidence="2">
    <location>
        <begin position="532"/>
        <end position="556"/>
    </location>
</feature>